<dbReference type="PROSITE" id="PS51332">
    <property type="entry name" value="B12_BINDING"/>
    <property type="match status" value="1"/>
</dbReference>
<dbReference type="GO" id="GO:0003824">
    <property type="term" value="F:catalytic activity"/>
    <property type="evidence" value="ECO:0007669"/>
    <property type="project" value="InterPro"/>
</dbReference>
<dbReference type="Pfam" id="PF02310">
    <property type="entry name" value="B12-binding"/>
    <property type="match status" value="1"/>
</dbReference>
<accession>A0A3B0WCM7</accession>
<dbReference type="Gene3D" id="3.40.50.280">
    <property type="entry name" value="Cobalamin-binding domain"/>
    <property type="match status" value="1"/>
</dbReference>
<keyword evidence="2" id="KW-0949">S-adenosyl-L-methionine</keyword>
<name>A0A3B0WCM7_9ZZZZ</name>
<feature type="domain" description="Radical SAM core" evidence="7">
    <location>
        <begin position="164"/>
        <end position="389"/>
    </location>
</feature>
<dbReference type="InterPro" id="IPR023404">
    <property type="entry name" value="rSAM_horseshoe"/>
</dbReference>
<dbReference type="InterPro" id="IPR058240">
    <property type="entry name" value="rSAM_sf"/>
</dbReference>
<dbReference type="PANTHER" id="PTHR43409:SF16">
    <property type="entry name" value="SLR0320 PROTEIN"/>
    <property type="match status" value="1"/>
</dbReference>
<dbReference type="SMART" id="SM00729">
    <property type="entry name" value="Elp3"/>
    <property type="match status" value="1"/>
</dbReference>
<keyword evidence="4" id="KW-0408">Iron</keyword>
<dbReference type="InterPro" id="IPR006158">
    <property type="entry name" value="Cobalamin-bd"/>
</dbReference>
<protein>
    <submittedName>
        <fullName evidence="8">Mg-protoporphyrin IX monomethyl ester oxidative cyclase</fullName>
    </submittedName>
</protein>
<feature type="domain" description="B12-binding" evidence="6">
    <location>
        <begin position="7"/>
        <end position="139"/>
    </location>
</feature>
<evidence type="ECO:0000256" key="5">
    <source>
        <dbReference type="ARBA" id="ARBA00023014"/>
    </source>
</evidence>
<evidence type="ECO:0000259" key="6">
    <source>
        <dbReference type="PROSITE" id="PS51332"/>
    </source>
</evidence>
<dbReference type="InterPro" id="IPR007197">
    <property type="entry name" value="rSAM"/>
</dbReference>
<dbReference type="InterPro" id="IPR051198">
    <property type="entry name" value="BchE-like"/>
</dbReference>
<dbReference type="GO" id="GO:0051536">
    <property type="term" value="F:iron-sulfur cluster binding"/>
    <property type="evidence" value="ECO:0007669"/>
    <property type="project" value="UniProtKB-KW"/>
</dbReference>
<reference evidence="8" key="1">
    <citation type="submission" date="2018-06" db="EMBL/GenBank/DDBJ databases">
        <authorList>
            <person name="Zhirakovskaya E."/>
        </authorList>
    </citation>
    <scope>NUCLEOTIDE SEQUENCE</scope>
</reference>
<dbReference type="GO" id="GO:0005829">
    <property type="term" value="C:cytosol"/>
    <property type="evidence" value="ECO:0007669"/>
    <property type="project" value="TreeGrafter"/>
</dbReference>
<dbReference type="EMBL" id="UOFD01000007">
    <property type="protein sequence ID" value="VAW50170.1"/>
    <property type="molecule type" value="Genomic_DNA"/>
</dbReference>
<dbReference type="SFLD" id="SFLDG01082">
    <property type="entry name" value="B12-binding_domain_containing"/>
    <property type="match status" value="1"/>
</dbReference>
<proteinExistence type="predicted"/>
<dbReference type="PROSITE" id="PS51918">
    <property type="entry name" value="RADICAL_SAM"/>
    <property type="match status" value="1"/>
</dbReference>
<evidence type="ECO:0000313" key="8">
    <source>
        <dbReference type="EMBL" id="VAW50170.1"/>
    </source>
</evidence>
<dbReference type="SUPFAM" id="SSF102114">
    <property type="entry name" value="Radical SAM enzymes"/>
    <property type="match status" value="1"/>
</dbReference>
<organism evidence="8">
    <name type="scientific">hydrothermal vent metagenome</name>
    <dbReference type="NCBI Taxonomy" id="652676"/>
    <lineage>
        <taxon>unclassified sequences</taxon>
        <taxon>metagenomes</taxon>
        <taxon>ecological metagenomes</taxon>
    </lineage>
</organism>
<comment type="cofactor">
    <cofactor evidence="1">
        <name>[4Fe-4S] cluster</name>
        <dbReference type="ChEBI" id="CHEBI:49883"/>
    </cofactor>
</comment>
<evidence type="ECO:0000256" key="4">
    <source>
        <dbReference type="ARBA" id="ARBA00023004"/>
    </source>
</evidence>
<keyword evidence="3" id="KW-0479">Metal-binding</keyword>
<dbReference type="InterPro" id="IPR025288">
    <property type="entry name" value="DUF4080"/>
</dbReference>
<dbReference type="InterPro" id="IPR006638">
    <property type="entry name" value="Elp3/MiaA/NifB-like_rSAM"/>
</dbReference>
<dbReference type="Pfam" id="PF13311">
    <property type="entry name" value="DUF4080"/>
    <property type="match status" value="1"/>
</dbReference>
<gene>
    <name evidence="8" type="ORF">MNBD_GAMMA06-1865</name>
</gene>
<dbReference type="GO" id="GO:0031419">
    <property type="term" value="F:cobalamin binding"/>
    <property type="evidence" value="ECO:0007669"/>
    <property type="project" value="InterPro"/>
</dbReference>
<dbReference type="Gene3D" id="3.80.30.20">
    <property type="entry name" value="tm_1862 like domain"/>
    <property type="match status" value="1"/>
</dbReference>
<dbReference type="AlphaFoldDB" id="A0A3B0WCM7"/>
<dbReference type="InterPro" id="IPR036724">
    <property type="entry name" value="Cobalamin-bd_sf"/>
</dbReference>
<dbReference type="SFLD" id="SFLDS00029">
    <property type="entry name" value="Radical_SAM"/>
    <property type="match status" value="1"/>
</dbReference>
<evidence type="ECO:0000256" key="3">
    <source>
        <dbReference type="ARBA" id="ARBA00022723"/>
    </source>
</evidence>
<sequence length="505" mass="58646">MELPSENQIILTTLNARYMHTAFGLRYLYANLGELQNAACIEEFTIQQRPIDIVEKLLKFQAKIIGFGVYIWNVSEVTKTIEILKQVSPETIIVLGGPEVSHLPDKPAVVDIADYIVMGAAEKSFRELCQLILSGNKPLERIIQSDELSLDKIKLPYKYYTDDDIKNRLIYVEASRGCPFKCEFCLSSLDKTSKPFELGLFLDEMDKLFQRGARNFKFIDRTFNLKVSSSVAILEFFLERMTDDLYLHFEVVPDNLPDKLKAIIQKFPYHTLQFEIGVQTFDENIQKLISRKQNNNKTCGNLRWLRENTQAYIHADLIFGLPSDTLDNFAKSFDKLVDLNPHEIQLGILKRLRGVPLNRHNEKYQLCYNPEAPYNILRTRDINFETMQRVNRFARYWDMIANSGRFKNTLPLILADSPFEYFMQLSDALYQAVGSTWKISQQRLFVLIFEILKNNFSVDESILFEAMKLDYDRTGEKAVFESLLNKKNKVTRIGVANKRQQKVLQ</sequence>
<dbReference type="Pfam" id="PF04055">
    <property type="entry name" value="Radical_SAM"/>
    <property type="match status" value="1"/>
</dbReference>
<dbReference type="SUPFAM" id="SSF52242">
    <property type="entry name" value="Cobalamin (vitamin B12)-binding domain"/>
    <property type="match status" value="1"/>
</dbReference>
<keyword evidence="5" id="KW-0411">Iron-sulfur</keyword>
<dbReference type="GO" id="GO:0046872">
    <property type="term" value="F:metal ion binding"/>
    <property type="evidence" value="ECO:0007669"/>
    <property type="project" value="UniProtKB-KW"/>
</dbReference>
<evidence type="ECO:0000256" key="1">
    <source>
        <dbReference type="ARBA" id="ARBA00001966"/>
    </source>
</evidence>
<evidence type="ECO:0000259" key="7">
    <source>
        <dbReference type="PROSITE" id="PS51918"/>
    </source>
</evidence>
<dbReference type="PANTHER" id="PTHR43409">
    <property type="entry name" value="ANAEROBIC MAGNESIUM-PROTOPORPHYRIN IX MONOMETHYL ESTER CYCLASE-RELATED"/>
    <property type="match status" value="1"/>
</dbReference>
<evidence type="ECO:0000256" key="2">
    <source>
        <dbReference type="ARBA" id="ARBA00022691"/>
    </source>
</evidence>